<sequence length="198" mass="21265">MRRFFAALSVLLLTACAAEDLSRPPEPLGDFAVGYTIVVAKNAQSVGPSRQATAREWEHVLKTALDKHFGRYDGDKLYHIGVTVDAYALAIPGVPVVLNPKSVLAINVNVWDDTAGRKINAEPEQLTVFQSLSGETVIGSGLTQNRKEQMEDLAANAADDINDWLLRNKAWFTPEAVAARAALAAAEGTAPKPPATTN</sequence>
<dbReference type="RefSeq" id="WP_263335775.1">
    <property type="nucleotide sequence ID" value="NZ_JAOVQO010000009.1"/>
</dbReference>
<name>A0ABT2X3C2_9RHOB</name>
<reference evidence="2 3" key="1">
    <citation type="submission" date="2022-10" db="EMBL/GenBank/DDBJ databases">
        <title>Defluviimonas sp. nov., isolated from ocean surface sediments.</title>
        <authorList>
            <person name="He W."/>
            <person name="Wang L."/>
            <person name="Zhang D.-F."/>
        </authorList>
    </citation>
    <scope>NUCLEOTIDE SEQUENCE [LARGE SCALE GENOMIC DNA]</scope>
    <source>
        <strain evidence="2 3">WL0024</strain>
    </source>
</reference>
<feature type="chain" id="PRO_5045367358" description="DUF4136 domain-containing protein" evidence="1">
    <location>
        <begin position="18"/>
        <end position="198"/>
    </location>
</feature>
<comment type="caution">
    <text evidence="2">The sequence shown here is derived from an EMBL/GenBank/DDBJ whole genome shotgun (WGS) entry which is preliminary data.</text>
</comment>
<gene>
    <name evidence="2" type="ORF">OEZ60_10540</name>
</gene>
<keyword evidence="1" id="KW-0732">Signal</keyword>
<evidence type="ECO:0008006" key="4">
    <source>
        <dbReference type="Google" id="ProtNLM"/>
    </source>
</evidence>
<dbReference type="Proteomes" id="UP001209535">
    <property type="component" value="Unassembled WGS sequence"/>
</dbReference>
<feature type="signal peptide" evidence="1">
    <location>
        <begin position="1"/>
        <end position="17"/>
    </location>
</feature>
<proteinExistence type="predicted"/>
<evidence type="ECO:0000313" key="3">
    <source>
        <dbReference type="Proteomes" id="UP001209535"/>
    </source>
</evidence>
<dbReference type="EMBL" id="JAOVQO010000009">
    <property type="protein sequence ID" value="MCU9848447.1"/>
    <property type="molecule type" value="Genomic_DNA"/>
</dbReference>
<dbReference type="PROSITE" id="PS51257">
    <property type="entry name" value="PROKAR_LIPOPROTEIN"/>
    <property type="match status" value="1"/>
</dbReference>
<evidence type="ECO:0000313" key="2">
    <source>
        <dbReference type="EMBL" id="MCU9848447.1"/>
    </source>
</evidence>
<accession>A0ABT2X3C2</accession>
<keyword evidence="3" id="KW-1185">Reference proteome</keyword>
<evidence type="ECO:0000256" key="1">
    <source>
        <dbReference type="SAM" id="SignalP"/>
    </source>
</evidence>
<protein>
    <recommendedName>
        <fullName evidence="4">DUF4136 domain-containing protein</fullName>
    </recommendedName>
</protein>
<organism evidence="2 3">
    <name type="scientific">Albidovulum salinarum</name>
    <dbReference type="NCBI Taxonomy" id="2984153"/>
    <lineage>
        <taxon>Bacteria</taxon>
        <taxon>Pseudomonadati</taxon>
        <taxon>Pseudomonadota</taxon>
        <taxon>Alphaproteobacteria</taxon>
        <taxon>Rhodobacterales</taxon>
        <taxon>Paracoccaceae</taxon>
        <taxon>Albidovulum</taxon>
    </lineage>
</organism>